<proteinExistence type="inferred from homology"/>
<dbReference type="InterPro" id="IPR016496">
    <property type="entry name" value="GTPase_HflX"/>
</dbReference>
<dbReference type="EMBL" id="CP000702">
    <property type="protein sequence ID" value="ABQ46420.1"/>
    <property type="molecule type" value="Genomic_DNA"/>
</dbReference>
<dbReference type="PANTHER" id="PTHR10229:SF0">
    <property type="entry name" value="GTP-BINDING PROTEIN 6-RELATED"/>
    <property type="match status" value="1"/>
</dbReference>
<evidence type="ECO:0000256" key="1">
    <source>
        <dbReference type="ARBA" id="ARBA00022490"/>
    </source>
</evidence>
<dbReference type="NCBIfam" id="TIGR00231">
    <property type="entry name" value="small_GTP"/>
    <property type="match status" value="1"/>
</dbReference>
<evidence type="ECO:0000256" key="5">
    <source>
        <dbReference type="ARBA" id="ARBA00023134"/>
    </source>
</evidence>
<dbReference type="InterPro" id="IPR042108">
    <property type="entry name" value="GTPase_HflX_N_sf"/>
</dbReference>
<evidence type="ECO:0000256" key="9">
    <source>
        <dbReference type="SAM" id="Coils"/>
    </source>
</evidence>
<feature type="binding site" evidence="8">
    <location>
        <position position="220"/>
    </location>
    <ligand>
        <name>Mg(2+)</name>
        <dbReference type="ChEBI" id="CHEBI:18420"/>
    </ligand>
</feature>
<dbReference type="GO" id="GO:0005737">
    <property type="term" value="C:cytoplasm"/>
    <property type="evidence" value="ECO:0007669"/>
    <property type="project" value="UniProtKB-SubCell"/>
</dbReference>
<dbReference type="CDD" id="cd01878">
    <property type="entry name" value="HflX"/>
    <property type="match status" value="1"/>
</dbReference>
<dbReference type="PROSITE" id="PS51705">
    <property type="entry name" value="G_HFLX"/>
    <property type="match status" value="1"/>
</dbReference>
<dbReference type="Gene3D" id="6.10.250.2860">
    <property type="match status" value="1"/>
</dbReference>
<dbReference type="InterPro" id="IPR032305">
    <property type="entry name" value="GTP-bd_M"/>
</dbReference>
<evidence type="ECO:0000256" key="3">
    <source>
        <dbReference type="ARBA" id="ARBA00022741"/>
    </source>
</evidence>
<accession>A5IJP7</accession>
<dbReference type="InterPro" id="IPR005225">
    <property type="entry name" value="Small_GTP-bd"/>
</dbReference>
<feature type="binding site" evidence="7">
    <location>
        <begin position="240"/>
        <end position="243"/>
    </location>
    <ligand>
        <name>GTP</name>
        <dbReference type="ChEBI" id="CHEBI:37565"/>
    </ligand>
</feature>
<dbReference type="KEGG" id="tpt:Tpet_0394"/>
<dbReference type="FunFam" id="3.40.50.11060:FF:000001">
    <property type="entry name" value="GTPase HflX"/>
    <property type="match status" value="1"/>
</dbReference>
<name>A5IJP7_THEP1</name>
<feature type="binding site" evidence="7">
    <location>
        <begin position="193"/>
        <end position="200"/>
    </location>
    <ligand>
        <name>GTP</name>
        <dbReference type="ChEBI" id="CHEBI:37565"/>
    </ligand>
</feature>
<dbReference type="GO" id="GO:0005525">
    <property type="term" value="F:GTP binding"/>
    <property type="evidence" value="ECO:0007669"/>
    <property type="project" value="UniProtKB-UniRule"/>
</dbReference>
<dbReference type="PIRSF" id="PIRSF006809">
    <property type="entry name" value="GTP-binding_hflX_prd"/>
    <property type="match status" value="1"/>
</dbReference>
<evidence type="ECO:0000259" key="10">
    <source>
        <dbReference type="PROSITE" id="PS51705"/>
    </source>
</evidence>
<feature type="coiled-coil region" evidence="9">
    <location>
        <begin position="153"/>
        <end position="180"/>
    </location>
</feature>
<dbReference type="InterPro" id="IPR006073">
    <property type="entry name" value="GTP-bd"/>
</dbReference>
<evidence type="ECO:0000313" key="11">
    <source>
        <dbReference type="EMBL" id="ABQ46420.1"/>
    </source>
</evidence>
<dbReference type="InterPro" id="IPR030394">
    <property type="entry name" value="G_HFLX_dom"/>
</dbReference>
<keyword evidence="4 8" id="KW-0460">Magnesium</keyword>
<protein>
    <recommendedName>
        <fullName evidence="6">GTPase HflX</fullName>
    </recommendedName>
    <alternativeName>
        <fullName evidence="6">GTP-binding protein HflX</fullName>
    </alternativeName>
</protein>
<evidence type="ECO:0000256" key="7">
    <source>
        <dbReference type="PIRSR" id="PIRSR006809-1"/>
    </source>
</evidence>
<gene>
    <name evidence="6" type="primary">hflX</name>
    <name evidence="11" type="ordered locus">Tpet_0394</name>
</gene>
<dbReference type="FunFam" id="3.40.50.300:FF:002369">
    <property type="entry name" value="GTPase HflX"/>
    <property type="match status" value="1"/>
</dbReference>
<keyword evidence="2 8" id="KW-0479">Metal-binding</keyword>
<dbReference type="HAMAP" id="MF_00900">
    <property type="entry name" value="GTPase_HflX"/>
    <property type="match status" value="1"/>
</dbReference>
<evidence type="ECO:0000256" key="6">
    <source>
        <dbReference type="HAMAP-Rule" id="MF_00900"/>
    </source>
</evidence>
<feature type="binding site" evidence="7">
    <location>
        <begin position="306"/>
        <end position="309"/>
    </location>
    <ligand>
        <name>GTP</name>
        <dbReference type="ChEBI" id="CHEBI:37565"/>
    </ligand>
</feature>
<dbReference type="RefSeq" id="WP_011943048.1">
    <property type="nucleotide sequence ID" value="NC_009486.1"/>
</dbReference>
<dbReference type="Pfam" id="PF01926">
    <property type="entry name" value="MMR_HSR1"/>
    <property type="match status" value="1"/>
</dbReference>
<feature type="domain" description="Hflx-type G" evidence="10">
    <location>
        <begin position="187"/>
        <end position="352"/>
    </location>
</feature>
<comment type="similarity">
    <text evidence="6">Belongs to the TRAFAC class OBG-HflX-like GTPase superfamily. HflX GTPase family.</text>
</comment>
<dbReference type="Gene3D" id="3.40.50.300">
    <property type="entry name" value="P-loop containing nucleotide triphosphate hydrolases"/>
    <property type="match status" value="1"/>
</dbReference>
<evidence type="ECO:0000313" key="12">
    <source>
        <dbReference type="Proteomes" id="UP000006558"/>
    </source>
</evidence>
<evidence type="ECO:0000256" key="8">
    <source>
        <dbReference type="PIRSR" id="PIRSR006809-2"/>
    </source>
</evidence>
<organism evidence="11 12">
    <name type="scientific">Thermotoga petrophila (strain ATCC BAA-488 / DSM 13995 / JCM 10881 / RKU-1)</name>
    <dbReference type="NCBI Taxonomy" id="390874"/>
    <lineage>
        <taxon>Bacteria</taxon>
        <taxon>Thermotogati</taxon>
        <taxon>Thermotogota</taxon>
        <taxon>Thermotogae</taxon>
        <taxon>Thermotogales</taxon>
        <taxon>Thermotogaceae</taxon>
        <taxon>Thermotoga</taxon>
    </lineage>
</organism>
<comment type="function">
    <text evidence="6">GTPase that associates with the 50S ribosomal subunit and may have a role during protein synthesis or ribosome biogenesis.</text>
</comment>
<dbReference type="STRING" id="390874.Tpet_0394"/>
<dbReference type="HOGENOM" id="CLU_019597_0_1_0"/>
<reference evidence="11 12" key="2">
    <citation type="journal article" date="2009" name="Proc. Natl. Acad. Sci. U.S.A.">
        <title>On the chimeric nature, thermophilic origin, and phylogenetic placement of the Thermotogales.</title>
        <authorList>
            <person name="Zhaxybayeva O."/>
            <person name="Swithers K.S."/>
            <person name="Lapierre P."/>
            <person name="Fournier G.P."/>
            <person name="Bickhart D.M."/>
            <person name="DeBoy R.T."/>
            <person name="Nelson K.E."/>
            <person name="Nesbo C.L."/>
            <person name="Doolittle W.F."/>
            <person name="Gogarten J.P."/>
            <person name="Noll K.M."/>
        </authorList>
    </citation>
    <scope>NUCLEOTIDE SEQUENCE [LARGE SCALE GENOMIC DNA]</scope>
    <source>
        <strain evidence="12">ATCC BAA-488 / DSM 13995 / JCM 10881 / RKU-1</strain>
    </source>
</reference>
<dbReference type="PANTHER" id="PTHR10229">
    <property type="entry name" value="GTP-BINDING PROTEIN HFLX"/>
    <property type="match status" value="1"/>
</dbReference>
<comment type="subunit">
    <text evidence="6">Monomer. Associates with the 50S ribosomal subunit.</text>
</comment>
<dbReference type="Gene3D" id="3.40.50.11060">
    <property type="entry name" value="GTPase HflX, N-terminal domain"/>
    <property type="match status" value="1"/>
</dbReference>
<dbReference type="Pfam" id="PF16360">
    <property type="entry name" value="GTP-bdg_M"/>
    <property type="match status" value="1"/>
</dbReference>
<dbReference type="NCBIfam" id="TIGR03156">
    <property type="entry name" value="GTP_HflX"/>
    <property type="match status" value="1"/>
</dbReference>
<dbReference type="GO" id="GO:0043022">
    <property type="term" value="F:ribosome binding"/>
    <property type="evidence" value="ECO:0007669"/>
    <property type="project" value="TreeGrafter"/>
</dbReference>
<dbReference type="eggNOG" id="COG2262">
    <property type="taxonomic scope" value="Bacteria"/>
</dbReference>
<dbReference type="GO" id="GO:0046872">
    <property type="term" value="F:metal ion binding"/>
    <property type="evidence" value="ECO:0007669"/>
    <property type="project" value="UniProtKB-KW"/>
</dbReference>
<dbReference type="AlphaFoldDB" id="A5IJP7"/>
<reference evidence="12" key="1">
    <citation type="submission" date="2007-05" db="EMBL/GenBank/DDBJ databases">
        <title>Complete sequence of Thermotoga petrophila RKU-1.</title>
        <authorList>
            <consortium name="US DOE Joint Genome Institute"/>
            <person name="Copeland A."/>
            <person name="Lucas S."/>
            <person name="Lapidus A."/>
            <person name="Barry K."/>
            <person name="Glavina del Rio T."/>
            <person name="Dalin E."/>
            <person name="Tice H."/>
            <person name="Pitluck S."/>
            <person name="Sims D."/>
            <person name="Brettin T."/>
            <person name="Bruce D."/>
            <person name="Detter J.C."/>
            <person name="Han C."/>
            <person name="Tapia R."/>
            <person name="Schmutz J."/>
            <person name="Larimer F."/>
            <person name="Land M."/>
            <person name="Hauser L."/>
            <person name="Kyrpides N."/>
            <person name="Mikhailova N."/>
            <person name="Nelson K."/>
            <person name="Gogarten J.P."/>
            <person name="Noll K."/>
            <person name="Richardson P."/>
        </authorList>
    </citation>
    <scope>NUCLEOTIDE SEQUENCE [LARGE SCALE GENOMIC DNA]</scope>
    <source>
        <strain evidence="12">ATCC BAA-488 / DSM 13995 / JCM 10881 / RKU-1</strain>
    </source>
</reference>
<keyword evidence="3 6" id="KW-0547">Nucleotide-binding</keyword>
<dbReference type="SUPFAM" id="SSF52540">
    <property type="entry name" value="P-loop containing nucleoside triphosphate hydrolases"/>
    <property type="match status" value="1"/>
</dbReference>
<keyword evidence="1 6" id="KW-0963">Cytoplasm</keyword>
<keyword evidence="9" id="KW-0175">Coiled coil</keyword>
<evidence type="ECO:0000256" key="4">
    <source>
        <dbReference type="ARBA" id="ARBA00022842"/>
    </source>
</evidence>
<dbReference type="GO" id="GO:0003924">
    <property type="term" value="F:GTPase activity"/>
    <property type="evidence" value="ECO:0007669"/>
    <property type="project" value="UniProtKB-UniRule"/>
</dbReference>
<dbReference type="Proteomes" id="UP000006558">
    <property type="component" value="Chromosome"/>
</dbReference>
<comment type="cofactor">
    <cofactor evidence="8">
        <name>Mg(2+)</name>
        <dbReference type="ChEBI" id="CHEBI:18420"/>
    </cofactor>
</comment>
<dbReference type="InterPro" id="IPR027417">
    <property type="entry name" value="P-loop_NTPase"/>
</dbReference>
<feature type="binding site" evidence="8">
    <location>
        <position position="200"/>
    </location>
    <ligand>
        <name>Mg(2+)</name>
        <dbReference type="ChEBI" id="CHEBI:18420"/>
    </ligand>
</feature>
<keyword evidence="5 6" id="KW-0342">GTP-binding</keyword>
<dbReference type="PRINTS" id="PR00326">
    <property type="entry name" value="GTP1OBG"/>
</dbReference>
<comment type="subcellular location">
    <subcellularLocation>
        <location evidence="6">Cytoplasm</location>
    </subcellularLocation>
    <text evidence="6">May associate with membranes.</text>
</comment>
<dbReference type="Pfam" id="PF13167">
    <property type="entry name" value="GTP-bdg_N"/>
    <property type="match status" value="1"/>
</dbReference>
<sequence>MIVAVGKDEEKIKESLEEMKGLCKTLGVEVVEWLWQKRAKPDPATYLGKGKLQKLKEVVEFCEADLVVVDDEITPVQYKNMQEELNIDVLDRTQVILEIFARHATSEEGKLQVEMASLLYELPRLVGKGEELSRLGGGIGTRGPGEPLLEVLRRHIKNRIAQLRKRLKEIEQERNTQRKQRLEKKIPHVSIVGYTNAGKSTLLKVLTDSDVYVADKLFATLEPVTRRLKLKSGRVVLVSDTVGFIRKLPHTIVSAFKATLEEIKYSDVLIHLVDASDPYLEEKMKASERVLEEIGADKIPRILVFNKIDLCPRERIETLKWKYPEALFISAEKRIGLDQLLDTLEEIMGQKDIQETLKVPLEKIGQIYALKDRLEILNEDYGEGYALITLKTDRETLEMLKRKVAS</sequence>
<evidence type="ECO:0000256" key="2">
    <source>
        <dbReference type="ARBA" id="ARBA00022723"/>
    </source>
</evidence>
<dbReference type="InterPro" id="IPR025121">
    <property type="entry name" value="GTPase_HflX_N"/>
</dbReference>